<protein>
    <recommendedName>
        <fullName evidence="4">Phenylacetate--CoA ligase</fullName>
    </recommendedName>
</protein>
<accession>A0A2H0UA57</accession>
<evidence type="ECO:0000256" key="1">
    <source>
        <dbReference type="SAM" id="Phobius"/>
    </source>
</evidence>
<comment type="caution">
    <text evidence="2">The sequence shown here is derived from an EMBL/GenBank/DDBJ whole genome shotgun (WGS) entry which is preliminary data.</text>
</comment>
<organism evidence="2 3">
    <name type="scientific">Candidatus Kaiserbacteria bacterium CG10_big_fil_rev_8_21_14_0_10_56_12</name>
    <dbReference type="NCBI Taxonomy" id="1974611"/>
    <lineage>
        <taxon>Bacteria</taxon>
        <taxon>Candidatus Kaiseribacteriota</taxon>
    </lineage>
</organism>
<evidence type="ECO:0008006" key="4">
    <source>
        <dbReference type="Google" id="ProtNLM"/>
    </source>
</evidence>
<dbReference type="AlphaFoldDB" id="A0A2H0UA57"/>
<dbReference type="Proteomes" id="UP000230179">
    <property type="component" value="Unassembled WGS sequence"/>
</dbReference>
<keyword evidence="1" id="KW-1133">Transmembrane helix</keyword>
<dbReference type="InterPro" id="IPR042099">
    <property type="entry name" value="ANL_N_sf"/>
</dbReference>
<dbReference type="SUPFAM" id="SSF56801">
    <property type="entry name" value="Acetyl-CoA synthetase-like"/>
    <property type="match status" value="1"/>
</dbReference>
<sequence>MRHGTADQLEKMRRTNPLKLFKKASERVPAYKQFLADQGVDPRTIKTWDDFQKTAPVMSKANYLRTHELKDVCWDGTLVRPAVFSSTSGSTGKATYFQRSETLELEYSILIEQFLSEGLMPPSSETPTLVIIAFGMGVWIGGVLTFSAYALASKRGYPLSILPAGVNKTEILMGLKELAPKFKQTILVGYPPFIKDILDDAVAEHIDLRSLNIRLMFAAESFTEEYRDYVAQKAGIRDILRDTLNIYGTADIGAMAYETPTAILVRRLALKHKDVFKKIFGNLTKLPTLAQYHPAYMTFETNADGEVLITGDSAMPLIRYAIGDHGGVITYAEIEALFREHGIDLDGEARAAKICLRKLPFVYVYARSDLSTKLYGAIIYPEHIRSALENESLQGYLTGKFSVQTVTDDQHNQFLEVNVELKKMQTASEDLKREVGRRVLDSLLQKNAEYSNNHAHLKERIHPRIVFWPNEDPTHFKPGIKQKWVIRS</sequence>
<keyword evidence="1" id="KW-0812">Transmembrane</keyword>
<dbReference type="PANTHER" id="PTHR43845:SF1">
    <property type="entry name" value="BLR5969 PROTEIN"/>
    <property type="match status" value="1"/>
</dbReference>
<reference evidence="3" key="1">
    <citation type="submission" date="2017-09" db="EMBL/GenBank/DDBJ databases">
        <title>Depth-based differentiation of microbial function through sediment-hosted aquifers and enrichment of novel symbionts in the deep terrestrial subsurface.</title>
        <authorList>
            <person name="Probst A.J."/>
            <person name="Ladd B."/>
            <person name="Jarett J.K."/>
            <person name="Geller-Mcgrath D.E."/>
            <person name="Sieber C.M.K."/>
            <person name="Emerson J.B."/>
            <person name="Anantharaman K."/>
            <person name="Thomas B.C."/>
            <person name="Malmstrom R."/>
            <person name="Stieglmeier M."/>
            <person name="Klingl A."/>
            <person name="Woyke T."/>
            <person name="Ryan C.M."/>
            <person name="Banfield J.F."/>
        </authorList>
    </citation>
    <scope>NUCLEOTIDE SEQUENCE [LARGE SCALE GENOMIC DNA]</scope>
</reference>
<dbReference type="PANTHER" id="PTHR43845">
    <property type="entry name" value="BLR5969 PROTEIN"/>
    <property type="match status" value="1"/>
</dbReference>
<feature type="transmembrane region" description="Helical" evidence="1">
    <location>
        <begin position="129"/>
        <end position="152"/>
    </location>
</feature>
<gene>
    <name evidence="2" type="ORF">COU19_01040</name>
</gene>
<name>A0A2H0UA57_9BACT</name>
<evidence type="ECO:0000313" key="3">
    <source>
        <dbReference type="Proteomes" id="UP000230179"/>
    </source>
</evidence>
<proteinExistence type="predicted"/>
<evidence type="ECO:0000313" key="2">
    <source>
        <dbReference type="EMBL" id="PIR83304.1"/>
    </source>
</evidence>
<keyword evidence="1" id="KW-0472">Membrane</keyword>
<dbReference type="EMBL" id="PFBL01000008">
    <property type="protein sequence ID" value="PIR83304.1"/>
    <property type="molecule type" value="Genomic_DNA"/>
</dbReference>
<dbReference type="Gene3D" id="3.40.50.12780">
    <property type="entry name" value="N-terminal domain of ligase-like"/>
    <property type="match status" value="1"/>
</dbReference>